<comment type="caution">
    <text evidence="1">The sequence shown here is derived from an EMBL/GenBank/DDBJ whole genome shotgun (WGS) entry which is preliminary data.</text>
</comment>
<dbReference type="AlphaFoldDB" id="C0B7C4"/>
<evidence type="ECO:0000313" key="2">
    <source>
        <dbReference type="Proteomes" id="UP000003793"/>
    </source>
</evidence>
<dbReference type="Proteomes" id="UP000003793">
    <property type="component" value="Unassembled WGS sequence"/>
</dbReference>
<evidence type="ECO:0000313" key="1">
    <source>
        <dbReference type="EMBL" id="EEG90817.1"/>
    </source>
</evidence>
<organism evidence="1 2">
    <name type="scientific">Coprococcus comes ATCC 27758</name>
    <dbReference type="NCBI Taxonomy" id="470146"/>
    <lineage>
        <taxon>Bacteria</taxon>
        <taxon>Bacillati</taxon>
        <taxon>Bacillota</taxon>
        <taxon>Clostridia</taxon>
        <taxon>Lachnospirales</taxon>
        <taxon>Lachnospiraceae</taxon>
        <taxon>Coprococcus</taxon>
    </lineage>
</organism>
<name>C0B7C4_9FIRM</name>
<reference evidence="1 2" key="2">
    <citation type="submission" date="2009-03" db="EMBL/GenBank/DDBJ databases">
        <title>Draft genome sequence of Coprococcus comes (ATCC 27758).</title>
        <authorList>
            <person name="Sudarsanam P."/>
            <person name="Ley R."/>
            <person name="Guruge J."/>
            <person name="Turnbaugh P.J."/>
            <person name="Mahowald M."/>
            <person name="Liep D."/>
            <person name="Gordon J."/>
        </authorList>
    </citation>
    <scope>NUCLEOTIDE SEQUENCE [LARGE SCALE GENOMIC DNA]</scope>
    <source>
        <strain evidence="1 2">ATCC 27758</strain>
    </source>
</reference>
<accession>C0B7C4</accession>
<dbReference type="EMBL" id="ABVR01000037">
    <property type="protein sequence ID" value="EEG90817.1"/>
    <property type="molecule type" value="Genomic_DNA"/>
</dbReference>
<dbReference type="HOGENOM" id="CLU_3006442_0_0_9"/>
<sequence>MRICGSLLWGFSFYFRNMINQGLTLLDYMQQINPCFYLTKRYPIQPDSAILYKKIK</sequence>
<protein>
    <submittedName>
        <fullName evidence="1">Uncharacterized protein</fullName>
    </submittedName>
</protein>
<gene>
    <name evidence="1" type="ORF">COPCOM_01045</name>
</gene>
<reference evidence="1 2" key="1">
    <citation type="submission" date="2009-02" db="EMBL/GenBank/DDBJ databases">
        <authorList>
            <person name="Fulton L."/>
            <person name="Clifton S."/>
            <person name="Fulton B."/>
            <person name="Xu J."/>
            <person name="Minx P."/>
            <person name="Pepin K.H."/>
            <person name="Johnson M."/>
            <person name="Bhonagiri V."/>
            <person name="Nash W.E."/>
            <person name="Mardis E.R."/>
            <person name="Wilson R.K."/>
        </authorList>
    </citation>
    <scope>NUCLEOTIDE SEQUENCE [LARGE SCALE GENOMIC DNA]</scope>
    <source>
        <strain evidence="1 2">ATCC 27758</strain>
    </source>
</reference>
<proteinExistence type="predicted"/>